<evidence type="ECO:0000313" key="8">
    <source>
        <dbReference type="Proteomes" id="UP000664601"/>
    </source>
</evidence>
<comment type="similarity">
    <text evidence="2">Belongs to the CorA metal ion transporter (MIT) (TC 1.A.35) family.</text>
</comment>
<dbReference type="Pfam" id="PF01544">
    <property type="entry name" value="CorA"/>
    <property type="match status" value="1"/>
</dbReference>
<accession>A0ABS3L6H8</accession>
<dbReference type="EMBL" id="JAFREM010000004">
    <property type="protein sequence ID" value="MBO1305212.1"/>
    <property type="molecule type" value="Genomic_DNA"/>
</dbReference>
<comment type="caution">
    <text evidence="7">The sequence shown here is derived from an EMBL/GenBank/DDBJ whole genome shotgun (WGS) entry which is preliminary data.</text>
</comment>
<dbReference type="SUPFAM" id="SSF143865">
    <property type="entry name" value="CorA soluble domain-like"/>
    <property type="match status" value="1"/>
</dbReference>
<evidence type="ECO:0000256" key="3">
    <source>
        <dbReference type="ARBA" id="ARBA00022692"/>
    </source>
</evidence>
<dbReference type="InterPro" id="IPR045861">
    <property type="entry name" value="CorA_cytoplasmic_dom"/>
</dbReference>
<dbReference type="Gene3D" id="3.30.460.20">
    <property type="entry name" value="CorA soluble domain-like"/>
    <property type="match status" value="1"/>
</dbReference>
<evidence type="ECO:0000256" key="2">
    <source>
        <dbReference type="ARBA" id="ARBA00009765"/>
    </source>
</evidence>
<organism evidence="7 8">
    <name type="scientific">Candidatus Enterococcus moelleringii</name>
    <dbReference type="NCBI Taxonomy" id="2815325"/>
    <lineage>
        <taxon>Bacteria</taxon>
        <taxon>Bacillati</taxon>
        <taxon>Bacillota</taxon>
        <taxon>Bacilli</taxon>
        <taxon>Lactobacillales</taxon>
        <taxon>Enterococcaceae</taxon>
        <taxon>Enterococcus</taxon>
    </lineage>
</organism>
<proteinExistence type="inferred from homology"/>
<name>A0ABS3L6H8_9ENTE</name>
<keyword evidence="8" id="KW-1185">Reference proteome</keyword>
<dbReference type="SUPFAM" id="SSF144083">
    <property type="entry name" value="Magnesium transport protein CorA, transmembrane region"/>
    <property type="match status" value="1"/>
</dbReference>
<sequence length="302" mass="35332">MRTKITFNHHQNTWINLTTEDKDEVRQLYTEYQIDQEVVEYSLDQNERAHLDYDKSAQTLVLIYNVPNRLKIDNHYETIPMTFIVKDRTLITVTNKRNQYLFFEMQNSLEKFPTLTIFEFLFTSLFLISDAYFPLVEEMNRERTKVSNKLKEKATKQNLLALSDLETGIVFFISASKQNVVLLEQLKAHTIYKQLSDSEKEQLDDALIEARQLVEMTKLSSEILRQLSSTYNNVLNNNLNDTMRILTVLSVLLTIPTIISGFFGMNMPLPLENNTSGWLITILISIVLWLGLSFIFRKLIKR</sequence>
<evidence type="ECO:0000256" key="1">
    <source>
        <dbReference type="ARBA" id="ARBA00004141"/>
    </source>
</evidence>
<evidence type="ECO:0000313" key="7">
    <source>
        <dbReference type="EMBL" id="MBO1305212.1"/>
    </source>
</evidence>
<dbReference type="CDD" id="cd12827">
    <property type="entry name" value="EcCorA_ZntB-like_u2"/>
    <property type="match status" value="1"/>
</dbReference>
<keyword evidence="3 6" id="KW-0812">Transmembrane</keyword>
<keyword evidence="5 6" id="KW-0472">Membrane</keyword>
<protein>
    <submittedName>
        <fullName evidence="7">Magnesium transporter CorA family protein</fullName>
    </submittedName>
</protein>
<dbReference type="InterPro" id="IPR047199">
    <property type="entry name" value="CorA-like"/>
</dbReference>
<evidence type="ECO:0000256" key="5">
    <source>
        <dbReference type="ARBA" id="ARBA00023136"/>
    </source>
</evidence>
<keyword evidence="4 6" id="KW-1133">Transmembrane helix</keyword>
<feature type="transmembrane region" description="Helical" evidence="6">
    <location>
        <begin position="245"/>
        <end position="265"/>
    </location>
</feature>
<reference evidence="7 8" key="1">
    <citation type="submission" date="2021-03" db="EMBL/GenBank/DDBJ databases">
        <title>Enterococcal diversity collection.</title>
        <authorList>
            <person name="Gilmore M.S."/>
            <person name="Schwartzman J."/>
            <person name="Van Tyne D."/>
            <person name="Martin M."/>
            <person name="Earl A.M."/>
            <person name="Manson A.L."/>
            <person name="Straub T."/>
            <person name="Salamzade R."/>
            <person name="Saavedra J."/>
            <person name="Lebreton F."/>
            <person name="Prichula J."/>
            <person name="Schaufler K."/>
            <person name="Gaca A."/>
            <person name="Sgardioli B."/>
            <person name="Wagenaar J."/>
            <person name="Strong T."/>
        </authorList>
    </citation>
    <scope>NUCLEOTIDE SEQUENCE [LARGE SCALE GENOMIC DNA]</scope>
    <source>
        <strain evidence="7 8">669A</strain>
    </source>
</reference>
<evidence type="ECO:0000256" key="6">
    <source>
        <dbReference type="SAM" id="Phobius"/>
    </source>
</evidence>
<evidence type="ECO:0000256" key="4">
    <source>
        <dbReference type="ARBA" id="ARBA00022989"/>
    </source>
</evidence>
<feature type="transmembrane region" description="Helical" evidence="6">
    <location>
        <begin position="277"/>
        <end position="296"/>
    </location>
</feature>
<dbReference type="InterPro" id="IPR045863">
    <property type="entry name" value="CorA_TM1_TM2"/>
</dbReference>
<dbReference type="Proteomes" id="UP000664601">
    <property type="component" value="Unassembled WGS sequence"/>
</dbReference>
<dbReference type="PANTHER" id="PTHR47891:SF1">
    <property type="entry name" value="CORA-MAGNESIUM AND COBALT TRANSPORTER"/>
    <property type="match status" value="1"/>
</dbReference>
<dbReference type="InterPro" id="IPR002523">
    <property type="entry name" value="MgTranspt_CorA/ZnTranspt_ZntB"/>
</dbReference>
<gene>
    <name evidence="7" type="ORF">JZO70_03495</name>
</gene>
<dbReference type="Gene3D" id="1.20.58.340">
    <property type="entry name" value="Magnesium transport protein CorA, transmembrane region"/>
    <property type="match status" value="2"/>
</dbReference>
<dbReference type="PANTHER" id="PTHR47891">
    <property type="entry name" value="TRANSPORTER-RELATED"/>
    <property type="match status" value="1"/>
</dbReference>
<dbReference type="RefSeq" id="WP_207672143.1">
    <property type="nucleotide sequence ID" value="NZ_JAFREM010000004.1"/>
</dbReference>
<comment type="subcellular location">
    <subcellularLocation>
        <location evidence="1">Membrane</location>
        <topology evidence="1">Multi-pass membrane protein</topology>
    </subcellularLocation>
</comment>